<feature type="domain" description="SGNH hydrolase-type esterase" evidence="3">
    <location>
        <begin position="16"/>
        <end position="190"/>
    </location>
</feature>
<dbReference type="InterPro" id="IPR013830">
    <property type="entry name" value="SGNH_hydro"/>
</dbReference>
<dbReference type="Gene3D" id="2.60.40.10">
    <property type="entry name" value="Immunoglobulins"/>
    <property type="match status" value="1"/>
</dbReference>
<evidence type="ECO:0000256" key="1">
    <source>
        <dbReference type="ARBA" id="ARBA00022801"/>
    </source>
</evidence>
<feature type="domain" description="Sialate O-acetylesterase" evidence="2">
    <location>
        <begin position="469"/>
        <end position="567"/>
    </location>
</feature>
<dbReference type="InterPro" id="IPR039329">
    <property type="entry name" value="SIAE"/>
</dbReference>
<organism evidence="4 5">
    <name type="scientific">Pontibacter saemangeumensis</name>
    <dbReference type="NCBI Taxonomy" id="1084525"/>
    <lineage>
        <taxon>Bacteria</taxon>
        <taxon>Pseudomonadati</taxon>
        <taxon>Bacteroidota</taxon>
        <taxon>Cytophagia</taxon>
        <taxon>Cytophagales</taxon>
        <taxon>Hymenobacteraceae</taxon>
        <taxon>Pontibacter</taxon>
    </lineage>
</organism>
<dbReference type="Pfam" id="PF13472">
    <property type="entry name" value="Lipase_GDSL_2"/>
    <property type="match status" value="1"/>
</dbReference>
<dbReference type="InterPro" id="IPR036514">
    <property type="entry name" value="SGNH_hydro_sf"/>
</dbReference>
<dbReference type="InterPro" id="IPR013783">
    <property type="entry name" value="Ig-like_fold"/>
</dbReference>
<dbReference type="Gene3D" id="3.40.50.1110">
    <property type="entry name" value="SGNH hydrolase"/>
    <property type="match status" value="2"/>
</dbReference>
<keyword evidence="1" id="KW-0378">Hydrolase</keyword>
<proteinExistence type="predicted"/>
<evidence type="ECO:0000313" key="4">
    <source>
        <dbReference type="EMBL" id="GAA4441596.1"/>
    </source>
</evidence>
<reference evidence="5" key="1">
    <citation type="journal article" date="2019" name="Int. J. Syst. Evol. Microbiol.">
        <title>The Global Catalogue of Microorganisms (GCM) 10K type strain sequencing project: providing services to taxonomists for standard genome sequencing and annotation.</title>
        <authorList>
            <consortium name="The Broad Institute Genomics Platform"/>
            <consortium name="The Broad Institute Genome Sequencing Center for Infectious Disease"/>
            <person name="Wu L."/>
            <person name="Ma J."/>
        </authorList>
    </citation>
    <scope>NUCLEOTIDE SEQUENCE [LARGE SCALE GENOMIC DNA]</scope>
    <source>
        <strain evidence="5">JCM 17926</strain>
    </source>
</reference>
<dbReference type="Pfam" id="PF03629">
    <property type="entry name" value="SASA"/>
    <property type="match status" value="1"/>
</dbReference>
<evidence type="ECO:0000313" key="5">
    <source>
        <dbReference type="Proteomes" id="UP001500552"/>
    </source>
</evidence>
<sequence>MPGFSSQHPAKLKVAAIGNSVTYGSGIADREKYAYPAQLQELLGDRYDVANFGLSGATLLEKGHRPYTQTQQYKDALAYAPDIAVIHLGLNDTDPRNWPNYRDEFVGDYYSLIDTLRTANPDVRIYICRLTPIFSGHPRFQSGTREWFWQIQALIPLIAETKDTGLIDLHTPLSRRPDLFPDELHPTRIGASIIASTVYSAITGDYGGLQPAPVFADHMVLQQKMPVPIYGLANAGEEVTVMFGNEKQKATAGADGKWKAMLPAQKAGGPYELNIATADTSISISDVLVGEVWLCAGQSNMAFPLRDAVHTSAEMREAQQAASIRLLHMKPLVETGNFAWDSITLKKVNQLNYFSGAWQRSDSVAAKDFSAVAYYFGNEQQEQLGVPIGLIEVAVGGSGTESWIDRYTLEHHPQLVTMLPNWRTSDFLMPWVRERTDKNLENAASAKQRHPYQPAYNYDAGIAPLTDFPIKGVIWYQGESNAHNIELHETLFKTLVSSWREKWGYDFPFYYVQLSSINRPSWPHFRDSQRRMLSQISNIGMAVSSDVGDSTNVHPTQKKQVGERLAAWALAKTYHMRVPYSSPLFQDVEFSGNKAICTFRFDKGLHTSDGKSLRGFEVAGNDLVFKKAKAEIRGGKVIVSSDKVPEPKYVRYGWQPYTTANLVNKAGFPASTFTSFTITAK</sequence>
<name>A0ABP8M061_9BACT</name>
<comment type="caution">
    <text evidence="4">The sequence shown here is derived from an EMBL/GenBank/DDBJ whole genome shotgun (WGS) entry which is preliminary data.</text>
</comment>
<dbReference type="PANTHER" id="PTHR22901:SF0">
    <property type="entry name" value="SIALATE O-ACETYLESTERASE"/>
    <property type="match status" value="1"/>
</dbReference>
<gene>
    <name evidence="4" type="ORF">GCM10023188_40320</name>
</gene>
<dbReference type="PANTHER" id="PTHR22901">
    <property type="entry name" value="SIALATE O-ACETYLESTERASE"/>
    <property type="match status" value="1"/>
</dbReference>
<dbReference type="EMBL" id="BAABHC010000029">
    <property type="protein sequence ID" value="GAA4441596.1"/>
    <property type="molecule type" value="Genomic_DNA"/>
</dbReference>
<dbReference type="Proteomes" id="UP001500552">
    <property type="component" value="Unassembled WGS sequence"/>
</dbReference>
<dbReference type="SUPFAM" id="SSF52266">
    <property type="entry name" value="SGNH hydrolase"/>
    <property type="match status" value="2"/>
</dbReference>
<accession>A0ABP8M061</accession>
<dbReference type="InterPro" id="IPR005181">
    <property type="entry name" value="SASA"/>
</dbReference>
<evidence type="ECO:0000259" key="3">
    <source>
        <dbReference type="Pfam" id="PF13472"/>
    </source>
</evidence>
<protein>
    <submittedName>
        <fullName evidence="4">GDSL-type esterase/lipase family protein</fullName>
    </submittedName>
</protein>
<evidence type="ECO:0000259" key="2">
    <source>
        <dbReference type="Pfam" id="PF03629"/>
    </source>
</evidence>
<keyword evidence="5" id="KW-1185">Reference proteome</keyword>